<dbReference type="GO" id="GO:0009279">
    <property type="term" value="C:cell outer membrane"/>
    <property type="evidence" value="ECO:0007669"/>
    <property type="project" value="UniProtKB-SubCell"/>
</dbReference>
<feature type="signal peptide" evidence="8">
    <location>
        <begin position="1"/>
        <end position="29"/>
    </location>
</feature>
<evidence type="ECO:0000256" key="8">
    <source>
        <dbReference type="SAM" id="SignalP"/>
    </source>
</evidence>
<dbReference type="Pfam" id="PF13715">
    <property type="entry name" value="CarbopepD_reg_2"/>
    <property type="match status" value="1"/>
</dbReference>
<dbReference type="PROSITE" id="PS52016">
    <property type="entry name" value="TONB_DEPENDENT_REC_3"/>
    <property type="match status" value="1"/>
</dbReference>
<dbReference type="NCBIfam" id="TIGR04056">
    <property type="entry name" value="OMP_RagA_SusC"/>
    <property type="match status" value="1"/>
</dbReference>
<comment type="similarity">
    <text evidence="7">Belongs to the TonB-dependent receptor family.</text>
</comment>
<feature type="domain" description="TonB-dependent receptor plug" evidence="9">
    <location>
        <begin position="123"/>
        <end position="232"/>
    </location>
</feature>
<dbReference type="Pfam" id="PF07715">
    <property type="entry name" value="Plug"/>
    <property type="match status" value="1"/>
</dbReference>
<dbReference type="Gene3D" id="2.40.170.20">
    <property type="entry name" value="TonB-dependent receptor, beta-barrel domain"/>
    <property type="match status" value="1"/>
</dbReference>
<keyword evidence="10" id="KW-0675">Receptor</keyword>
<keyword evidence="4 7" id="KW-0812">Transmembrane</keyword>
<feature type="chain" id="PRO_5019277228" evidence="8">
    <location>
        <begin position="30"/>
        <end position="1110"/>
    </location>
</feature>
<proteinExistence type="inferred from homology"/>
<evidence type="ECO:0000256" key="3">
    <source>
        <dbReference type="ARBA" id="ARBA00022452"/>
    </source>
</evidence>
<evidence type="ECO:0000256" key="4">
    <source>
        <dbReference type="ARBA" id="ARBA00022692"/>
    </source>
</evidence>
<protein>
    <submittedName>
        <fullName evidence="10">TonB-dependent receptor</fullName>
    </submittedName>
</protein>
<sequence>MEKKKLMREQRRFVLLLMLLLSFPLGALAQQKMIKGQVVDDRGDAIIGATVMVKGVNGGTITDIDGNFSIAGKVGNTLSITYVGYAPLQVKINKQEGNRFVMKEDAKALDEVVVVGMDTQKRNTITAAVATLKDDAIVNRPVTDVTSALQGNIAGLNFASDAVAGGVGGELGADIQFNIRGVGSINGGEPYVLVDGVEQSMQNVNPADIASISVLKDASASAVYGARAAYGVVLVTTKSGKKEKARVSYRGTVGFSSPINMPEMMNSLEFAGYINERADNMGVAHVVSDKTIGKMQGFMQNPYSAEFPGVDINANGDDWASTYYNQYANTDWFQYYFKDKSIRHSHNLSVQGGSDKMNYYIGMGYIYQEGLMDKVQDDLSKYNLNTKFQINANKWLRFNLNNNITLQMIKRPMGNQMIFYNNVSNQYPNQATELPVDSEYNIPGWSELMYLKNSNYNQNRLSDALTLSATVTPLEGWNIVGEMKMRLDVEHNDMKLVQPYYETPQGKYKKGATQKQGYAYPGMSWKNTYFDSYSRGSVFNYYLSPNVSSSYTHQWGSHFFKAMAGFQMELREDSQEAMYKDGVMDDQIYSFENASGNIMVSEARTHWSTMGMYARLNWNYNNIYFLEVSGRYDGSSRFAKGNRWGFFPSFSAGYDIARTDYFKALDLPVSQLKVRVSYGRLGNQNGAGLYDYRSFIELDASSQNAWILPGVSDTPSRGTIVKTPKLISPYITWEKVDNANLGIDLMLLKNRLSITADIYQRTTRDMIGPAEALPGISGVLPTDRAKVNNATLRNRGWELSVNWNDKLKCGFSYGIGFNVFNYKAVVTKYNNPSGTIYNNHTGYAANKGYYEGMDVGEIWGYQADDLFLSNREIDEYLRHTDLSAFKAADQWRRGDLKYLDINGDGKVNAGDGTLANRGDLKVIGNTTPKYSFGINLNLGYKGFEVSTLLQGVAKRDFPISGSTYMFGGQNFFKEHLDHFTTQNPDGYLPRLTDWKDNTDYVVNTGYNTSRYLLNAAYMRMKNLTVSYNFSRKLLKNIGLENLKVYFTCDNLFTITKLPGQFDPETLNQVNMMAGGSNEQSPGLTSPLKQNGNGKVYPMNRNFVFGLDFTF</sequence>
<evidence type="ECO:0000313" key="10">
    <source>
        <dbReference type="EMBL" id="RHL01094.1"/>
    </source>
</evidence>
<evidence type="ECO:0000256" key="1">
    <source>
        <dbReference type="ARBA" id="ARBA00004571"/>
    </source>
</evidence>
<keyword evidence="2 7" id="KW-0813">Transport</keyword>
<evidence type="ECO:0000256" key="5">
    <source>
        <dbReference type="ARBA" id="ARBA00023136"/>
    </source>
</evidence>
<name>A0A415I0C5_9BACE</name>
<reference evidence="10 11" key="1">
    <citation type="submission" date="2018-08" db="EMBL/GenBank/DDBJ databases">
        <title>A genome reference for cultivated species of the human gut microbiota.</title>
        <authorList>
            <person name="Zou Y."/>
            <person name="Xue W."/>
            <person name="Luo G."/>
        </authorList>
    </citation>
    <scope>NUCLEOTIDE SEQUENCE [LARGE SCALE GENOMIC DNA]</scope>
    <source>
        <strain evidence="10 11">AF39-6AC</strain>
    </source>
</reference>
<evidence type="ECO:0000256" key="6">
    <source>
        <dbReference type="ARBA" id="ARBA00023237"/>
    </source>
</evidence>
<dbReference type="InterPro" id="IPR008969">
    <property type="entry name" value="CarboxyPept-like_regulatory"/>
</dbReference>
<dbReference type="Gene3D" id="2.170.130.10">
    <property type="entry name" value="TonB-dependent receptor, plug domain"/>
    <property type="match status" value="1"/>
</dbReference>
<dbReference type="InterPro" id="IPR036942">
    <property type="entry name" value="Beta-barrel_TonB_sf"/>
</dbReference>
<comment type="subcellular location">
    <subcellularLocation>
        <location evidence="1 7">Cell outer membrane</location>
        <topology evidence="1 7">Multi-pass membrane protein</topology>
    </subcellularLocation>
</comment>
<comment type="caution">
    <text evidence="10">The sequence shown here is derived from an EMBL/GenBank/DDBJ whole genome shotgun (WGS) entry which is preliminary data.</text>
</comment>
<dbReference type="Gene3D" id="2.60.40.1120">
    <property type="entry name" value="Carboxypeptidase-like, regulatory domain"/>
    <property type="match status" value="1"/>
</dbReference>
<accession>A0A415I0C5</accession>
<dbReference type="InterPro" id="IPR037066">
    <property type="entry name" value="Plug_dom_sf"/>
</dbReference>
<evidence type="ECO:0000313" key="11">
    <source>
        <dbReference type="Proteomes" id="UP000284417"/>
    </source>
</evidence>
<dbReference type="InterPro" id="IPR039426">
    <property type="entry name" value="TonB-dep_rcpt-like"/>
</dbReference>
<gene>
    <name evidence="10" type="ORF">DW042_03250</name>
</gene>
<dbReference type="InterPro" id="IPR023996">
    <property type="entry name" value="TonB-dep_OMP_SusC/RagA"/>
</dbReference>
<evidence type="ECO:0000256" key="7">
    <source>
        <dbReference type="PROSITE-ProRule" id="PRU01360"/>
    </source>
</evidence>
<keyword evidence="6 7" id="KW-0998">Cell outer membrane</keyword>
<dbReference type="Proteomes" id="UP000284417">
    <property type="component" value="Unassembled WGS sequence"/>
</dbReference>
<evidence type="ECO:0000259" key="9">
    <source>
        <dbReference type="Pfam" id="PF07715"/>
    </source>
</evidence>
<keyword evidence="3 7" id="KW-1134">Transmembrane beta strand</keyword>
<keyword evidence="8" id="KW-0732">Signal</keyword>
<dbReference type="InterPro" id="IPR023997">
    <property type="entry name" value="TonB-dep_OMP_SusC/RagA_CS"/>
</dbReference>
<dbReference type="AlphaFoldDB" id="A0A415I0C5"/>
<evidence type="ECO:0000256" key="2">
    <source>
        <dbReference type="ARBA" id="ARBA00022448"/>
    </source>
</evidence>
<dbReference type="EMBL" id="QROC01000003">
    <property type="protein sequence ID" value="RHL01094.1"/>
    <property type="molecule type" value="Genomic_DNA"/>
</dbReference>
<dbReference type="NCBIfam" id="TIGR04057">
    <property type="entry name" value="SusC_RagA_signa"/>
    <property type="match status" value="1"/>
</dbReference>
<keyword evidence="5 7" id="KW-0472">Membrane</keyword>
<dbReference type="InterPro" id="IPR012910">
    <property type="entry name" value="Plug_dom"/>
</dbReference>
<dbReference type="SUPFAM" id="SSF56935">
    <property type="entry name" value="Porins"/>
    <property type="match status" value="1"/>
</dbReference>
<dbReference type="RefSeq" id="WP_118407320.1">
    <property type="nucleotide sequence ID" value="NZ_JABFIB010000014.1"/>
</dbReference>
<dbReference type="SUPFAM" id="SSF49464">
    <property type="entry name" value="Carboxypeptidase regulatory domain-like"/>
    <property type="match status" value="1"/>
</dbReference>
<organism evidence="10 11">
    <name type="scientific">Bacteroides xylanisolvens</name>
    <dbReference type="NCBI Taxonomy" id="371601"/>
    <lineage>
        <taxon>Bacteria</taxon>
        <taxon>Pseudomonadati</taxon>
        <taxon>Bacteroidota</taxon>
        <taxon>Bacteroidia</taxon>
        <taxon>Bacteroidales</taxon>
        <taxon>Bacteroidaceae</taxon>
        <taxon>Bacteroides</taxon>
    </lineage>
</organism>